<protein>
    <submittedName>
        <fullName evidence="1">Uncharacterized protein</fullName>
    </submittedName>
</protein>
<keyword evidence="4" id="KW-1185">Reference proteome</keyword>
<dbReference type="EMBL" id="SMAH01000017">
    <property type="protein sequence ID" value="TCS94588.1"/>
    <property type="molecule type" value="Genomic_DNA"/>
</dbReference>
<comment type="caution">
    <text evidence="1">The sequence shown here is derived from an EMBL/GenBank/DDBJ whole genome shotgun (WGS) entry which is preliminary data.</text>
</comment>
<evidence type="ECO:0000313" key="3">
    <source>
        <dbReference type="Proteomes" id="UP000295536"/>
    </source>
</evidence>
<sequence>MSLITHANGCWNWGPRHYECAVGRIERDEALLRQALEALELRCGTNADERKELIPALLKRLESDDVR</sequence>
<gene>
    <name evidence="1" type="ORF">EDC36_11759</name>
    <name evidence="2" type="ORF">Tigna_02410</name>
</gene>
<reference evidence="1 3" key="1">
    <citation type="submission" date="2019-03" db="EMBL/GenBank/DDBJ databases">
        <title>Genomic Encyclopedia of Type Strains, Phase IV (KMG-IV): sequencing the most valuable type-strain genomes for metagenomic binning, comparative biology and taxonomic classification.</title>
        <authorList>
            <person name="Goeker M."/>
        </authorList>
    </citation>
    <scope>NUCLEOTIDE SEQUENCE [LARGE SCALE GENOMIC DNA]</scope>
    <source>
        <strain evidence="1 3">DSM 12034</strain>
    </source>
</reference>
<evidence type="ECO:0000313" key="2">
    <source>
        <dbReference type="EMBL" id="TSE18772.1"/>
    </source>
</evidence>
<evidence type="ECO:0000313" key="4">
    <source>
        <dbReference type="Proteomes" id="UP000315577"/>
    </source>
</evidence>
<dbReference type="Proteomes" id="UP000315577">
    <property type="component" value="Unassembled WGS sequence"/>
</dbReference>
<organism evidence="1 3">
    <name type="scientific">Tepidimonas ignava</name>
    <dbReference type="NCBI Taxonomy" id="114249"/>
    <lineage>
        <taxon>Bacteria</taxon>
        <taxon>Pseudomonadati</taxon>
        <taxon>Pseudomonadota</taxon>
        <taxon>Betaproteobacteria</taxon>
        <taxon>Burkholderiales</taxon>
        <taxon>Tepidimonas</taxon>
    </lineage>
</organism>
<evidence type="ECO:0000313" key="1">
    <source>
        <dbReference type="EMBL" id="TCS94588.1"/>
    </source>
</evidence>
<proteinExistence type="predicted"/>
<reference evidence="2 4" key="2">
    <citation type="submission" date="2019-07" db="EMBL/GenBank/DDBJ databases">
        <title>Tepidimonas ignava SPS-1037 draft genome.</title>
        <authorList>
            <person name="Da Costa M.S."/>
            <person name="Froufe H.J.C."/>
            <person name="Egas C."/>
            <person name="Albuquerque L."/>
        </authorList>
    </citation>
    <scope>NUCLEOTIDE SEQUENCE [LARGE SCALE GENOMIC DNA]</scope>
    <source>
        <strain evidence="2 4">SPS-1037</strain>
    </source>
</reference>
<dbReference type="Proteomes" id="UP000295536">
    <property type="component" value="Unassembled WGS sequence"/>
</dbReference>
<accession>A0A4R3L697</accession>
<dbReference type="EMBL" id="VJNC01000021">
    <property type="protein sequence ID" value="TSE18772.1"/>
    <property type="molecule type" value="Genomic_DNA"/>
</dbReference>
<name>A0A4R3L697_9BURK</name>
<dbReference type="AlphaFoldDB" id="A0A4R3L697"/>